<evidence type="ECO:0000256" key="4">
    <source>
        <dbReference type="ARBA" id="ARBA00023274"/>
    </source>
</evidence>
<dbReference type="EMBL" id="BART01040557">
    <property type="protein sequence ID" value="GAH30039.1"/>
    <property type="molecule type" value="Genomic_DNA"/>
</dbReference>
<evidence type="ECO:0000256" key="1">
    <source>
        <dbReference type="ARBA" id="ARBA00022730"/>
    </source>
</evidence>
<sequence>ETVKAISYIDKAVSAGVIHRNKGARLNSQLTRQLNQAMSKEKGG</sequence>
<dbReference type="InterPro" id="IPR002583">
    <property type="entry name" value="Ribosomal_bS20"/>
</dbReference>
<dbReference type="SUPFAM" id="SSF46992">
    <property type="entry name" value="Ribosomal protein S20"/>
    <property type="match status" value="1"/>
</dbReference>
<dbReference type="Pfam" id="PF01649">
    <property type="entry name" value="Ribosomal_S20p"/>
    <property type="match status" value="1"/>
</dbReference>
<dbReference type="GO" id="GO:0003735">
    <property type="term" value="F:structural constituent of ribosome"/>
    <property type="evidence" value="ECO:0007669"/>
    <property type="project" value="InterPro"/>
</dbReference>
<dbReference type="GO" id="GO:1990904">
    <property type="term" value="C:ribonucleoprotein complex"/>
    <property type="evidence" value="ECO:0007669"/>
    <property type="project" value="UniProtKB-KW"/>
</dbReference>
<gene>
    <name evidence="5" type="ORF">S01H4_65928</name>
</gene>
<dbReference type="GO" id="GO:0019843">
    <property type="term" value="F:rRNA binding"/>
    <property type="evidence" value="ECO:0007669"/>
    <property type="project" value="UniProtKB-KW"/>
</dbReference>
<protein>
    <recommendedName>
        <fullName evidence="6">30S ribosomal protein S20</fullName>
    </recommendedName>
</protein>
<evidence type="ECO:0000256" key="3">
    <source>
        <dbReference type="ARBA" id="ARBA00022980"/>
    </source>
</evidence>
<evidence type="ECO:0008006" key="6">
    <source>
        <dbReference type="Google" id="ProtNLM"/>
    </source>
</evidence>
<dbReference type="InterPro" id="IPR036510">
    <property type="entry name" value="Ribosomal_bS20_sf"/>
</dbReference>
<reference evidence="5" key="1">
    <citation type="journal article" date="2014" name="Front. Microbiol.">
        <title>High frequency of phylogenetically diverse reductive dehalogenase-homologous genes in deep subseafloor sedimentary metagenomes.</title>
        <authorList>
            <person name="Kawai M."/>
            <person name="Futagami T."/>
            <person name="Toyoda A."/>
            <person name="Takaki Y."/>
            <person name="Nishi S."/>
            <person name="Hori S."/>
            <person name="Arai W."/>
            <person name="Tsubouchi T."/>
            <person name="Morono Y."/>
            <person name="Uchiyama I."/>
            <person name="Ito T."/>
            <person name="Fujiyama A."/>
            <person name="Inagaki F."/>
            <person name="Takami H."/>
        </authorList>
    </citation>
    <scope>NUCLEOTIDE SEQUENCE</scope>
    <source>
        <strain evidence="5">Expedition CK06-06</strain>
    </source>
</reference>
<evidence type="ECO:0000256" key="2">
    <source>
        <dbReference type="ARBA" id="ARBA00022884"/>
    </source>
</evidence>
<evidence type="ECO:0000313" key="5">
    <source>
        <dbReference type="EMBL" id="GAH30039.1"/>
    </source>
</evidence>
<proteinExistence type="predicted"/>
<dbReference type="GO" id="GO:0006412">
    <property type="term" value="P:translation"/>
    <property type="evidence" value="ECO:0007669"/>
    <property type="project" value="InterPro"/>
</dbReference>
<keyword evidence="4" id="KW-0687">Ribonucleoprotein</keyword>
<keyword evidence="1" id="KW-0699">rRNA-binding</keyword>
<comment type="caution">
    <text evidence="5">The sequence shown here is derived from an EMBL/GenBank/DDBJ whole genome shotgun (WGS) entry which is preliminary data.</text>
</comment>
<name>X1FL06_9ZZZZ</name>
<keyword evidence="3" id="KW-0689">Ribosomal protein</keyword>
<keyword evidence="2" id="KW-0694">RNA-binding</keyword>
<dbReference type="NCBIfam" id="TIGR00029">
    <property type="entry name" value="S20"/>
    <property type="match status" value="1"/>
</dbReference>
<dbReference type="Gene3D" id="1.20.58.110">
    <property type="entry name" value="Ribosomal protein S20"/>
    <property type="match status" value="1"/>
</dbReference>
<dbReference type="AlphaFoldDB" id="X1FL06"/>
<organism evidence="5">
    <name type="scientific">marine sediment metagenome</name>
    <dbReference type="NCBI Taxonomy" id="412755"/>
    <lineage>
        <taxon>unclassified sequences</taxon>
        <taxon>metagenomes</taxon>
        <taxon>ecological metagenomes</taxon>
    </lineage>
</organism>
<accession>X1FL06</accession>
<feature type="non-terminal residue" evidence="5">
    <location>
        <position position="1"/>
    </location>
</feature>
<dbReference type="GO" id="GO:0005840">
    <property type="term" value="C:ribosome"/>
    <property type="evidence" value="ECO:0007669"/>
    <property type="project" value="UniProtKB-KW"/>
</dbReference>